<sequence length="77" mass="8479">MYVSVLSQFSGWLRTVCQDLLTSHFFAVMQLATVFIGDCSLALSLQSPRRSAVTVMEDSNDSDNRDNSVCAGISRTQ</sequence>
<comment type="caution">
    <text evidence="2">The sequence shown here is derived from an EMBL/GenBank/DDBJ whole genome shotgun (WGS) entry which is preliminary data.</text>
</comment>
<evidence type="ECO:0000256" key="1">
    <source>
        <dbReference type="SAM" id="MobiDB-lite"/>
    </source>
</evidence>
<dbReference type="EMBL" id="CAKLCB010000146">
    <property type="protein sequence ID" value="CAH0515917.1"/>
    <property type="molecule type" value="Genomic_DNA"/>
</dbReference>
<proteinExistence type="predicted"/>
<evidence type="ECO:0000313" key="2">
    <source>
        <dbReference type="EMBL" id="CAH0515917.1"/>
    </source>
</evidence>
<name>A0ABN8CSF6_9STRA</name>
<reference evidence="2 3" key="1">
    <citation type="submission" date="2021-11" db="EMBL/GenBank/DDBJ databases">
        <authorList>
            <person name="Islam A."/>
            <person name="Islam S."/>
            <person name="Flora M.S."/>
            <person name="Rahman M."/>
            <person name="Ziaur R.M."/>
            <person name="Epstein J.H."/>
            <person name="Hassan M."/>
            <person name="Klassen M."/>
            <person name="Woodard K."/>
            <person name="Webb A."/>
            <person name="Webby R.J."/>
            <person name="El Zowalaty M.E."/>
        </authorList>
    </citation>
    <scope>NUCLEOTIDE SEQUENCE [LARGE SCALE GENOMIC DNA]</scope>
    <source>
        <strain evidence="2">Pbs1</strain>
    </source>
</reference>
<protein>
    <submittedName>
        <fullName evidence="2">Uncharacterized protein</fullName>
    </submittedName>
</protein>
<dbReference type="Proteomes" id="UP001158986">
    <property type="component" value="Unassembled WGS sequence"/>
</dbReference>
<evidence type="ECO:0000313" key="3">
    <source>
        <dbReference type="Proteomes" id="UP001158986"/>
    </source>
</evidence>
<accession>A0ABN8CSF6</accession>
<feature type="region of interest" description="Disordered" evidence="1">
    <location>
        <begin position="54"/>
        <end position="77"/>
    </location>
</feature>
<organism evidence="2 3">
    <name type="scientific">Peronospora belbahrii</name>
    <dbReference type="NCBI Taxonomy" id="622444"/>
    <lineage>
        <taxon>Eukaryota</taxon>
        <taxon>Sar</taxon>
        <taxon>Stramenopiles</taxon>
        <taxon>Oomycota</taxon>
        <taxon>Peronosporomycetes</taxon>
        <taxon>Peronosporales</taxon>
        <taxon>Peronosporaceae</taxon>
        <taxon>Peronospora</taxon>
    </lineage>
</organism>
<keyword evidence="3" id="KW-1185">Reference proteome</keyword>
<gene>
    <name evidence="2" type="ORF">PBS001_LOCUS2606</name>
</gene>